<evidence type="ECO:0000313" key="1">
    <source>
        <dbReference type="EMBL" id="CAQ05921.1"/>
    </source>
</evidence>
<keyword evidence="2" id="KW-1185">Reference proteome</keyword>
<dbReference type="EMBL" id="AM942444">
    <property type="protein sequence ID" value="CAQ05921.1"/>
    <property type="molecule type" value="Genomic_DNA"/>
</dbReference>
<reference evidence="1 2" key="1">
    <citation type="journal article" date="2008" name="J. Biotechnol.">
        <title>The lifestyle of Corynebacterium urealyticum derived from its complete genome sequence established by pyrosequencing.</title>
        <authorList>
            <person name="Tauch A."/>
            <person name="Trost E."/>
            <person name="Tilker A."/>
            <person name="Ludewig U."/>
            <person name="Schneiker S."/>
            <person name="Goesmann A."/>
            <person name="Arnold W."/>
            <person name="Bekel T."/>
            <person name="Brinkrolf K."/>
            <person name="Brune I."/>
            <person name="Goetker S."/>
            <person name="Kalinowski J."/>
            <person name="Kamp P.-B."/>
            <person name="Lobo F.P."/>
            <person name="Viehoever P."/>
            <person name="Weisshaar B."/>
            <person name="Soriano F."/>
            <person name="Droege M."/>
            <person name="Puehler A."/>
        </authorList>
    </citation>
    <scope>NUCLEOTIDE SEQUENCE [LARGE SCALE GENOMIC DNA]</scope>
    <source>
        <strain evidence="2">ATCC 43042 / DSM 7109</strain>
    </source>
</reference>
<dbReference type="Proteomes" id="UP000001727">
    <property type="component" value="Chromosome"/>
</dbReference>
<dbReference type="RefSeq" id="WP_012361189.1">
    <property type="nucleotide sequence ID" value="NC_010545.1"/>
</dbReference>
<dbReference type="KEGG" id="cur:cu1962"/>
<organism evidence="1 2">
    <name type="scientific">Corynebacterium urealyticum (strain ATCC 43042 / DSM 7109)</name>
    <dbReference type="NCBI Taxonomy" id="504474"/>
    <lineage>
        <taxon>Bacteria</taxon>
        <taxon>Bacillati</taxon>
        <taxon>Actinomycetota</taxon>
        <taxon>Actinomycetes</taxon>
        <taxon>Mycobacteriales</taxon>
        <taxon>Corynebacteriaceae</taxon>
        <taxon>Corynebacterium</taxon>
    </lineage>
</organism>
<name>B1VIX5_CORU7</name>
<accession>B1VIX5</accession>
<evidence type="ECO:0000313" key="2">
    <source>
        <dbReference type="Proteomes" id="UP000001727"/>
    </source>
</evidence>
<sequence length="79" mass="8794">MRVEEAVRELLDLPELSDSGARFRLECGEVADAASYLIEDVAEAGVDITNEQRKALLEGLMEYARGDNDIYEAYARLLA</sequence>
<dbReference type="AlphaFoldDB" id="B1VIX5"/>
<dbReference type="GeneID" id="60604742"/>
<proteinExistence type="predicted"/>
<gene>
    <name evidence="1" type="ordered locus">cu1962</name>
</gene>
<dbReference type="HOGENOM" id="CLU_2600126_0_0_11"/>
<dbReference type="eggNOG" id="ENOG5030H81">
    <property type="taxonomic scope" value="Bacteria"/>
</dbReference>
<protein>
    <submittedName>
        <fullName evidence="1">Uncharacterized protein</fullName>
    </submittedName>
</protein>